<name>A0AAD2CQM5_9STRA</name>
<dbReference type="AlphaFoldDB" id="A0AAD2CQM5"/>
<dbReference type="SUPFAM" id="SSF53067">
    <property type="entry name" value="Actin-like ATPase domain"/>
    <property type="match status" value="2"/>
</dbReference>
<organism evidence="4 5">
    <name type="scientific">Cylindrotheca closterium</name>
    <dbReference type="NCBI Taxonomy" id="2856"/>
    <lineage>
        <taxon>Eukaryota</taxon>
        <taxon>Sar</taxon>
        <taxon>Stramenopiles</taxon>
        <taxon>Ochrophyta</taxon>
        <taxon>Bacillariophyta</taxon>
        <taxon>Bacillariophyceae</taxon>
        <taxon>Bacillariophycidae</taxon>
        <taxon>Bacillariales</taxon>
        <taxon>Bacillariaceae</taxon>
        <taxon>Cylindrotheca</taxon>
    </lineage>
</organism>
<comment type="similarity">
    <text evidence="2">Belongs to the actin family.</text>
</comment>
<sequence>MVDETSDSAAKPQAKKRRRSQTSPAGRKKKEDQAQSTTPTIFGDPIRTLIIDNGGFNLKYGWSTDQRPEIIPNITARLKHQFTVLVGDELNQVQNPNSLHANTRSTERGMIVNLGNQTLVWKRMLDKLGVIVPQNSEAAGAFGWSINSRKRTAVADSEQKIPSNTVAVLLLLPPHCPRVLLNQILNVWLTDFGVCRIGFAISSIMAGEEHSKWCTSCTIDLGWSSTLVVPSFKKKPVTHTAIRRMPIGGRHMINMLKYYMSYRQYNLMEQEIIMREVFECLSFVALDFGHEMKIAQDTPAGRRHYDRDFILPDYQTSHRSSTRLPLALQKEIEMQQAGIDNDQEEDDEDDDEDFNDEGSDGSNCSEGDNDVEDNADSEDETEEEKRTRLLRERAERERLRKAQEQEEQALLVSVERFTVPEVLFRPQDAGMQAQLVGLSQAVVQAVEACPEPYHPALYRSVFITGGVSKIPNLKERLEAELRSLVSPDYQVCVASSESPIAQCWIGGQKWIKDKSVAEWSIGAESLVATPDKQRGVYSSLLIQNGGWYI</sequence>
<dbReference type="InterPro" id="IPR043129">
    <property type="entry name" value="ATPase_NBD"/>
</dbReference>
<proteinExistence type="inferred from homology"/>
<feature type="region of interest" description="Disordered" evidence="3">
    <location>
        <begin position="339"/>
        <end position="387"/>
    </location>
</feature>
<evidence type="ECO:0008006" key="6">
    <source>
        <dbReference type="Google" id="ProtNLM"/>
    </source>
</evidence>
<protein>
    <recommendedName>
        <fullName evidence="6">Actin-related protein 8</fullName>
    </recommendedName>
</protein>
<dbReference type="Proteomes" id="UP001295423">
    <property type="component" value="Unassembled WGS sequence"/>
</dbReference>
<evidence type="ECO:0000256" key="2">
    <source>
        <dbReference type="RuleBase" id="RU000487"/>
    </source>
</evidence>
<reference evidence="4" key="1">
    <citation type="submission" date="2023-08" db="EMBL/GenBank/DDBJ databases">
        <authorList>
            <person name="Audoor S."/>
            <person name="Bilcke G."/>
        </authorList>
    </citation>
    <scope>NUCLEOTIDE SEQUENCE</scope>
</reference>
<feature type="compositionally biased region" description="Acidic residues" evidence="3">
    <location>
        <begin position="367"/>
        <end position="382"/>
    </location>
</feature>
<dbReference type="PANTHER" id="PTHR11937">
    <property type="entry name" value="ACTIN"/>
    <property type="match status" value="1"/>
</dbReference>
<comment type="caution">
    <text evidence="4">The sequence shown here is derived from an EMBL/GenBank/DDBJ whole genome shotgun (WGS) entry which is preliminary data.</text>
</comment>
<gene>
    <name evidence="4" type="ORF">CYCCA115_LOCUS8306</name>
</gene>
<evidence type="ECO:0000256" key="1">
    <source>
        <dbReference type="ARBA" id="ARBA00049360"/>
    </source>
</evidence>
<evidence type="ECO:0000313" key="4">
    <source>
        <dbReference type="EMBL" id="CAJ1943160.1"/>
    </source>
</evidence>
<feature type="compositionally biased region" description="Acidic residues" evidence="3">
    <location>
        <begin position="341"/>
        <end position="359"/>
    </location>
</feature>
<evidence type="ECO:0000256" key="3">
    <source>
        <dbReference type="SAM" id="MobiDB-lite"/>
    </source>
</evidence>
<dbReference type="Pfam" id="PF00022">
    <property type="entry name" value="Actin"/>
    <property type="match status" value="1"/>
</dbReference>
<dbReference type="InterPro" id="IPR004000">
    <property type="entry name" value="Actin"/>
</dbReference>
<dbReference type="Gene3D" id="3.30.420.40">
    <property type="match status" value="2"/>
</dbReference>
<evidence type="ECO:0000313" key="5">
    <source>
        <dbReference type="Proteomes" id="UP001295423"/>
    </source>
</evidence>
<keyword evidence="5" id="KW-1185">Reference proteome</keyword>
<dbReference type="SMART" id="SM00268">
    <property type="entry name" value="ACTIN"/>
    <property type="match status" value="1"/>
</dbReference>
<feature type="region of interest" description="Disordered" evidence="3">
    <location>
        <begin position="1"/>
        <end position="41"/>
    </location>
</feature>
<dbReference type="Gene3D" id="3.90.640.10">
    <property type="entry name" value="Actin, Chain A, domain 4"/>
    <property type="match status" value="1"/>
</dbReference>
<comment type="catalytic activity">
    <reaction evidence="1">
        <text>ATP + H2O = ADP + phosphate + H(+)</text>
        <dbReference type="Rhea" id="RHEA:13065"/>
        <dbReference type="ChEBI" id="CHEBI:15377"/>
        <dbReference type="ChEBI" id="CHEBI:15378"/>
        <dbReference type="ChEBI" id="CHEBI:30616"/>
        <dbReference type="ChEBI" id="CHEBI:43474"/>
        <dbReference type="ChEBI" id="CHEBI:456216"/>
    </reaction>
</comment>
<accession>A0AAD2CQM5</accession>
<dbReference type="EMBL" id="CAKOGP040001112">
    <property type="protein sequence ID" value="CAJ1943160.1"/>
    <property type="molecule type" value="Genomic_DNA"/>
</dbReference>